<proteinExistence type="predicted"/>
<reference evidence="1 2" key="1">
    <citation type="submission" date="2018-06" db="EMBL/GenBank/DDBJ databases">
        <title>WGS assembly of Brassica rapa FPsc.</title>
        <authorList>
            <person name="Bowman J."/>
            <person name="Kohchi T."/>
            <person name="Yamato K."/>
            <person name="Jenkins J."/>
            <person name="Shu S."/>
            <person name="Ishizaki K."/>
            <person name="Yamaoka S."/>
            <person name="Nishihama R."/>
            <person name="Nakamura Y."/>
            <person name="Berger F."/>
            <person name="Adam C."/>
            <person name="Aki S."/>
            <person name="Althoff F."/>
            <person name="Araki T."/>
            <person name="Arteaga-Vazquez M."/>
            <person name="Balasubrmanian S."/>
            <person name="Bauer D."/>
            <person name="Boehm C."/>
            <person name="Briginshaw L."/>
            <person name="Caballero-Perez J."/>
            <person name="Catarino B."/>
            <person name="Chen F."/>
            <person name="Chiyoda S."/>
            <person name="Chovatia M."/>
            <person name="Davies K."/>
            <person name="Delmans M."/>
            <person name="Demura T."/>
            <person name="Dierschke T."/>
            <person name="Dolan L."/>
            <person name="Dorantes-Acosta A."/>
            <person name="Eklund D."/>
            <person name="Florent S."/>
            <person name="Flores-Sandoval E."/>
            <person name="Fujiyama A."/>
            <person name="Fukuzawa H."/>
            <person name="Galik B."/>
            <person name="Grimanelli D."/>
            <person name="Grimwood J."/>
            <person name="Grossniklaus U."/>
            <person name="Hamada T."/>
            <person name="Haseloff J."/>
            <person name="Hetherington A."/>
            <person name="Higo A."/>
            <person name="Hirakawa Y."/>
            <person name="Hundley H."/>
            <person name="Ikeda Y."/>
            <person name="Inoue K."/>
            <person name="Inoue S."/>
            <person name="Ishida S."/>
            <person name="Jia Q."/>
            <person name="Kakita M."/>
            <person name="Kanazawa T."/>
            <person name="Kawai Y."/>
            <person name="Kawashima T."/>
            <person name="Kennedy M."/>
            <person name="Kinose K."/>
            <person name="Kinoshita T."/>
            <person name="Kohara Y."/>
            <person name="Koide E."/>
            <person name="Komatsu K."/>
            <person name="Kopischke S."/>
            <person name="Kubo M."/>
            <person name="Kyozuka J."/>
            <person name="Lagercrantz U."/>
            <person name="Lin S."/>
            <person name="Lindquist E."/>
            <person name="Lipzen A."/>
            <person name="Lu C."/>
            <person name="Luna E."/>
            <person name="Martienssen R."/>
            <person name="Minamino N."/>
            <person name="Mizutani M."/>
            <person name="Mizutani M."/>
            <person name="Mochizuki N."/>
            <person name="Monte I."/>
            <person name="Mosher R."/>
            <person name="Nagasaki H."/>
            <person name="Nakagami H."/>
            <person name="Naramoto S."/>
            <person name="Nishitani K."/>
            <person name="Ohtani M."/>
            <person name="Okamoto T."/>
            <person name="Okumura M."/>
            <person name="Phillips J."/>
            <person name="Pollak B."/>
            <person name="Reinders A."/>
            <person name="Roevekamp M."/>
            <person name="Sano R."/>
            <person name="Sawa S."/>
            <person name="Schmid M."/>
            <person name="Shirakawa M."/>
            <person name="Solano R."/>
            <person name="Spunde A."/>
            <person name="Suetsugu N."/>
            <person name="Sugano S."/>
            <person name="Sugiyama A."/>
            <person name="Sun R."/>
            <person name="Suzuki Y."/>
            <person name="Takenaka M."/>
            <person name="Takezawa D."/>
            <person name="Tomogane H."/>
            <person name="Tsuzuki M."/>
            <person name="Ueda T."/>
            <person name="Umeda M."/>
            <person name="Ward J."/>
            <person name="Watanabe Y."/>
            <person name="Yazaki K."/>
            <person name="Yokoyama R."/>
            <person name="Yoshitake Y."/>
            <person name="Yotsui I."/>
            <person name="Zachgo S."/>
            <person name="Schmutz J."/>
        </authorList>
    </citation>
    <scope>NUCLEOTIDE SEQUENCE [LARGE SCALE GENOMIC DNA]</scope>
    <source>
        <strain evidence="2">cv. B-3</strain>
    </source>
</reference>
<sequence>MQEAKVSASNEAEISQNILRGSCCSDESNDAVVKIRSAQLSPKALNHLKRDNQNTDGKHRRESWGCVWRCSRVAYVFGLKSSSLRCTLHTTNLRKDNTSIIIFLGNGNTFI</sequence>
<dbReference type="AlphaFoldDB" id="A0A397YJ07"/>
<dbReference type="Proteomes" id="UP000264353">
    <property type="component" value="Chromosome A8"/>
</dbReference>
<organism evidence="1 2">
    <name type="scientific">Brassica campestris</name>
    <name type="common">Field mustard</name>
    <dbReference type="NCBI Taxonomy" id="3711"/>
    <lineage>
        <taxon>Eukaryota</taxon>
        <taxon>Viridiplantae</taxon>
        <taxon>Streptophyta</taxon>
        <taxon>Embryophyta</taxon>
        <taxon>Tracheophyta</taxon>
        <taxon>Spermatophyta</taxon>
        <taxon>Magnoliopsida</taxon>
        <taxon>eudicotyledons</taxon>
        <taxon>Gunneridae</taxon>
        <taxon>Pentapetalae</taxon>
        <taxon>rosids</taxon>
        <taxon>malvids</taxon>
        <taxon>Brassicales</taxon>
        <taxon>Brassicaceae</taxon>
        <taxon>Brassiceae</taxon>
        <taxon>Brassica</taxon>
    </lineage>
</organism>
<dbReference type="EMBL" id="CM010635">
    <property type="protein sequence ID" value="RID49923.1"/>
    <property type="molecule type" value="Genomic_DNA"/>
</dbReference>
<name>A0A397YJ07_BRACM</name>
<protein>
    <submittedName>
        <fullName evidence="1">Uncharacterized protein</fullName>
    </submittedName>
</protein>
<accession>A0A397YJ07</accession>
<evidence type="ECO:0000313" key="1">
    <source>
        <dbReference type="EMBL" id="RID49923.1"/>
    </source>
</evidence>
<evidence type="ECO:0000313" key="2">
    <source>
        <dbReference type="Proteomes" id="UP000264353"/>
    </source>
</evidence>
<gene>
    <name evidence="1" type="ORF">BRARA_H00685</name>
</gene>